<gene>
    <name evidence="2" type="ORF">BCV69DRAFT_282857</name>
</gene>
<feature type="region of interest" description="Disordered" evidence="1">
    <location>
        <begin position="103"/>
        <end position="149"/>
    </location>
</feature>
<dbReference type="GeneID" id="37014234"/>
<keyword evidence="3" id="KW-1185">Reference proteome</keyword>
<dbReference type="RefSeq" id="XP_025347798.1">
    <property type="nucleotide sequence ID" value="XM_025492500.1"/>
</dbReference>
<reference evidence="2 3" key="1">
    <citation type="journal article" date="2018" name="Mol. Biol. Evol.">
        <title>Broad Genomic Sampling Reveals a Smut Pathogenic Ancestry of the Fungal Clade Ustilaginomycotina.</title>
        <authorList>
            <person name="Kijpornyongpan T."/>
            <person name="Mondo S.J."/>
            <person name="Barry K."/>
            <person name="Sandor L."/>
            <person name="Lee J."/>
            <person name="Lipzen A."/>
            <person name="Pangilinan J."/>
            <person name="LaButti K."/>
            <person name="Hainaut M."/>
            <person name="Henrissat B."/>
            <person name="Grigoriev I.V."/>
            <person name="Spatafora J.W."/>
            <person name="Aime M.C."/>
        </authorList>
    </citation>
    <scope>NUCLEOTIDE SEQUENCE [LARGE SCALE GENOMIC DNA]</scope>
    <source>
        <strain evidence="2 3">MCA 4718</strain>
    </source>
</reference>
<dbReference type="EMBL" id="KZ819327">
    <property type="protein sequence ID" value="PWN20638.1"/>
    <property type="molecule type" value="Genomic_DNA"/>
</dbReference>
<dbReference type="AlphaFoldDB" id="A0A316U736"/>
<accession>A0A316U736</accession>
<evidence type="ECO:0000313" key="2">
    <source>
        <dbReference type="EMBL" id="PWN20638.1"/>
    </source>
</evidence>
<dbReference type="Proteomes" id="UP000245942">
    <property type="component" value="Unassembled WGS sequence"/>
</dbReference>
<sequence>MNAASSAQMQSQETVDSPSIRLSYSLTLPEPIASRPANKLTALPPHLTSPPESSATLVAPLSIPTATNQGAPASSRDTEGHWLASLADGVDELRVKMTAELAYWKDVIGGEEEGESKRAREDGAVEGGPDDEEDGDSDEEEDEAEGTAP</sequence>
<protein>
    <submittedName>
        <fullName evidence="2">Uncharacterized protein</fullName>
    </submittedName>
</protein>
<feature type="compositionally biased region" description="Acidic residues" evidence="1">
    <location>
        <begin position="128"/>
        <end position="149"/>
    </location>
</feature>
<evidence type="ECO:0000313" key="3">
    <source>
        <dbReference type="Proteomes" id="UP000245942"/>
    </source>
</evidence>
<feature type="region of interest" description="Disordered" evidence="1">
    <location>
        <begin position="36"/>
        <end position="79"/>
    </location>
</feature>
<evidence type="ECO:0000256" key="1">
    <source>
        <dbReference type="SAM" id="MobiDB-lite"/>
    </source>
</evidence>
<organism evidence="2 3">
    <name type="scientific">Pseudomicrostroma glucosiphilum</name>
    <dbReference type="NCBI Taxonomy" id="1684307"/>
    <lineage>
        <taxon>Eukaryota</taxon>
        <taxon>Fungi</taxon>
        <taxon>Dikarya</taxon>
        <taxon>Basidiomycota</taxon>
        <taxon>Ustilaginomycotina</taxon>
        <taxon>Exobasidiomycetes</taxon>
        <taxon>Microstromatales</taxon>
        <taxon>Microstromatales incertae sedis</taxon>
        <taxon>Pseudomicrostroma</taxon>
    </lineage>
</organism>
<name>A0A316U736_9BASI</name>
<proteinExistence type="predicted"/>